<organism evidence="3">
    <name type="scientific">Naegleria gruberi</name>
    <name type="common">Amoeba</name>
    <dbReference type="NCBI Taxonomy" id="5762"/>
    <lineage>
        <taxon>Eukaryota</taxon>
        <taxon>Discoba</taxon>
        <taxon>Heterolobosea</taxon>
        <taxon>Tetramitia</taxon>
        <taxon>Eutetramitia</taxon>
        <taxon>Vahlkampfiidae</taxon>
        <taxon>Naegleria</taxon>
    </lineage>
</organism>
<gene>
    <name evidence="2" type="ORF">NAEGRDRAFT_59844</name>
</gene>
<evidence type="ECO:0000256" key="1">
    <source>
        <dbReference type="SAM" id="Phobius"/>
    </source>
</evidence>
<dbReference type="VEuPathDB" id="AmoebaDB:NAEGRDRAFT_59844"/>
<dbReference type="RefSeq" id="XP_002669790.1">
    <property type="nucleotide sequence ID" value="XM_002669744.1"/>
</dbReference>
<dbReference type="KEGG" id="ngr:NAEGRDRAFT_59844"/>
<name>D2W1H1_NAEGR</name>
<accession>D2W1H1</accession>
<dbReference type="OMA" id="RMNDEEP"/>
<keyword evidence="1" id="KW-0812">Transmembrane</keyword>
<keyword evidence="3" id="KW-1185">Reference proteome</keyword>
<keyword evidence="1" id="KW-1133">Transmembrane helix</keyword>
<reference evidence="2 3" key="1">
    <citation type="journal article" date="2010" name="Cell">
        <title>The genome of Naegleria gruberi illuminates early eukaryotic versatility.</title>
        <authorList>
            <person name="Fritz-Laylin L.K."/>
            <person name="Prochnik S.E."/>
            <person name="Ginger M.L."/>
            <person name="Dacks J.B."/>
            <person name="Carpenter M.L."/>
            <person name="Field M.C."/>
            <person name="Kuo A."/>
            <person name="Paredez A."/>
            <person name="Chapman J."/>
            <person name="Pham J."/>
            <person name="Shu S."/>
            <person name="Neupane R."/>
            <person name="Cipriano M."/>
            <person name="Mancuso J."/>
            <person name="Tu H."/>
            <person name="Salamov A."/>
            <person name="Lindquist E."/>
            <person name="Shapiro H."/>
            <person name="Lucas S."/>
            <person name="Grigoriev I.V."/>
            <person name="Cande W.Z."/>
            <person name="Fulton C."/>
            <person name="Rokhsar D.S."/>
            <person name="Dawson S.C."/>
        </authorList>
    </citation>
    <scope>NUCLEOTIDE SEQUENCE [LARGE SCALE GENOMIC DNA]</scope>
    <source>
        <strain evidence="2 3">NEG-M</strain>
    </source>
</reference>
<feature type="transmembrane region" description="Helical" evidence="1">
    <location>
        <begin position="149"/>
        <end position="173"/>
    </location>
</feature>
<dbReference type="Proteomes" id="UP000006671">
    <property type="component" value="Unassembled WGS sequence"/>
</dbReference>
<dbReference type="OrthoDB" id="10419325at2759"/>
<dbReference type="EMBL" id="GG738922">
    <property type="protein sequence ID" value="EFC37046.1"/>
    <property type="molecule type" value="Genomic_DNA"/>
</dbReference>
<dbReference type="InParanoid" id="D2W1H1"/>
<keyword evidence="1" id="KW-0472">Membrane</keyword>
<evidence type="ECO:0000313" key="3">
    <source>
        <dbReference type="Proteomes" id="UP000006671"/>
    </source>
</evidence>
<feature type="transmembrane region" description="Helical" evidence="1">
    <location>
        <begin position="193"/>
        <end position="215"/>
    </location>
</feature>
<sequence>MEQQSTSATPGKRQDYVQYTPQIVTNYNQQYGQQQEQGLASPSQEHYEDSMLELKDVDTLPSNYAFVSHQIPPNTMYNNQQPPQQVPQQVIYLPAETQQRVYETPSNNNYIHSGMIMNPNVVPNHHLSPSSSAEPSSFIISKYTSWTRVVMVFAILLGIYGCFGLVSQLILVFSYSTFSSVEGISVNTSVISIIASCVNSLIEIGAGSVGVWSTITKNPKHRKNTTIAHLVLLSIVVLYNIIYGIIGTLEMFFGEQTQEIASAGLNPQNLIIFLVFSLLLFVLMIFACCGSCIGCQAYRFRIMSKLQDAQPEIAQGEGFMVMRDEV</sequence>
<feature type="transmembrane region" description="Helical" evidence="1">
    <location>
        <begin position="270"/>
        <end position="295"/>
    </location>
</feature>
<evidence type="ECO:0000313" key="2">
    <source>
        <dbReference type="EMBL" id="EFC37046.1"/>
    </source>
</evidence>
<dbReference type="GeneID" id="8857115"/>
<proteinExistence type="predicted"/>
<dbReference type="AlphaFoldDB" id="D2W1H1"/>
<protein>
    <submittedName>
        <fullName evidence="2">Uncharacterized protein</fullName>
    </submittedName>
</protein>
<feature type="transmembrane region" description="Helical" evidence="1">
    <location>
        <begin position="227"/>
        <end position="246"/>
    </location>
</feature>